<accession>A0A067M2E5</accession>
<dbReference type="HOGENOM" id="CLU_032494_2_0_1"/>
<sequence length="330" mass="36109">MGGHAFKSHAGITFPRMQPPTYLALKQHCVSRLRKLYLHVVVPPEAPEKATYGDLDLIVAIPLDGPESGVNVRDSVGAALGAELSFSENAHLGNFALALSTIAVDADSADSGDDGGHGDSFGLGEGVYAQVDVRQCELDELGMALLMSSYGDMGMIMSLLFRLHGLHLGTKGLKLKTPQGTLPLSTDAQAILAFLGLSPEPYTGEDHVFRTRASAFDWIATSPFFRPQRFRAKIEQCLKRYKRLANREMFQAFINYLDEGIEADFWGSGKSELNGDGEDVDKDKDKERTINKALDFFEARAAYEALVGSSGLPLGTKWMEVLRPNEQDLH</sequence>
<dbReference type="STRING" id="930990.A0A067M2E5"/>
<reference evidence="2" key="1">
    <citation type="journal article" date="2014" name="Proc. Natl. Acad. Sci. U.S.A.">
        <title>Extensive sampling of basidiomycete genomes demonstrates inadequacy of the white-rot/brown-rot paradigm for wood decay fungi.</title>
        <authorList>
            <person name="Riley R."/>
            <person name="Salamov A.A."/>
            <person name="Brown D.W."/>
            <person name="Nagy L.G."/>
            <person name="Floudas D."/>
            <person name="Held B.W."/>
            <person name="Levasseur A."/>
            <person name="Lombard V."/>
            <person name="Morin E."/>
            <person name="Otillar R."/>
            <person name="Lindquist E.A."/>
            <person name="Sun H."/>
            <person name="LaButti K.M."/>
            <person name="Schmutz J."/>
            <person name="Jabbour D."/>
            <person name="Luo H."/>
            <person name="Baker S.E."/>
            <person name="Pisabarro A.G."/>
            <person name="Walton J.D."/>
            <person name="Blanchette R.A."/>
            <person name="Henrissat B."/>
            <person name="Martin F."/>
            <person name="Cullen D."/>
            <person name="Hibbett D.S."/>
            <person name="Grigoriev I.V."/>
        </authorList>
    </citation>
    <scope>NUCLEOTIDE SEQUENCE [LARGE SCALE GENOMIC DNA]</scope>
    <source>
        <strain evidence="2">FD-172 SS1</strain>
    </source>
</reference>
<dbReference type="AlphaFoldDB" id="A0A067M2E5"/>
<dbReference type="Proteomes" id="UP000027195">
    <property type="component" value="Unassembled WGS sequence"/>
</dbReference>
<dbReference type="OrthoDB" id="4708870at2759"/>
<dbReference type="InParanoid" id="A0A067M2E5"/>
<organism evidence="1 2">
    <name type="scientific">Botryobasidium botryosum (strain FD-172 SS1)</name>
    <dbReference type="NCBI Taxonomy" id="930990"/>
    <lineage>
        <taxon>Eukaryota</taxon>
        <taxon>Fungi</taxon>
        <taxon>Dikarya</taxon>
        <taxon>Basidiomycota</taxon>
        <taxon>Agaricomycotina</taxon>
        <taxon>Agaricomycetes</taxon>
        <taxon>Cantharellales</taxon>
        <taxon>Botryobasidiaceae</taxon>
        <taxon>Botryobasidium</taxon>
    </lineage>
</organism>
<name>A0A067M2E5_BOTB1</name>
<proteinExistence type="predicted"/>
<gene>
    <name evidence="1" type="ORF">BOTBODRAFT_36745</name>
</gene>
<dbReference type="EMBL" id="KL198073">
    <property type="protein sequence ID" value="KDQ09933.1"/>
    <property type="molecule type" value="Genomic_DNA"/>
</dbReference>
<evidence type="ECO:0000313" key="2">
    <source>
        <dbReference type="Proteomes" id="UP000027195"/>
    </source>
</evidence>
<keyword evidence="2" id="KW-1185">Reference proteome</keyword>
<evidence type="ECO:0000313" key="1">
    <source>
        <dbReference type="EMBL" id="KDQ09933.1"/>
    </source>
</evidence>
<protein>
    <submittedName>
        <fullName evidence="1">Uncharacterized protein</fullName>
    </submittedName>
</protein>